<evidence type="ECO:0000256" key="7">
    <source>
        <dbReference type="PIRSR" id="PIRSR600760-2"/>
    </source>
</evidence>
<reference evidence="11" key="2">
    <citation type="submission" date="2025-04" db="UniProtKB">
        <authorList>
            <consortium name="RefSeq"/>
        </authorList>
    </citation>
    <scope>IDENTIFICATION</scope>
    <source>
        <strain evidence="11">DH4</strain>
        <tissue evidence="11">Whole body</tissue>
    </source>
</reference>
<dbReference type="FunFam" id="3.30.540.10:FF:000004">
    <property type="entry name" value="Inositol-1-monophosphatase"/>
    <property type="match status" value="1"/>
</dbReference>
<evidence type="ECO:0000256" key="2">
    <source>
        <dbReference type="ARBA" id="ARBA00005152"/>
    </source>
</evidence>
<evidence type="ECO:0000256" key="4">
    <source>
        <dbReference type="ARBA" id="ARBA00022723"/>
    </source>
</evidence>
<dbReference type="Proteomes" id="UP000005203">
    <property type="component" value="Linkage group LG6"/>
</dbReference>
<dbReference type="InterPro" id="IPR033942">
    <property type="entry name" value="IMPase"/>
</dbReference>
<dbReference type="EC" id="3.1.3.25" evidence="8"/>
<dbReference type="EnsemblMetazoa" id="XM_001122213">
    <property type="protein sequence ID" value="XP_001122213"/>
    <property type="gene ID" value="LOC726481"/>
</dbReference>
<dbReference type="PANTHER" id="PTHR20854">
    <property type="entry name" value="INOSITOL MONOPHOSPHATASE"/>
    <property type="match status" value="1"/>
</dbReference>
<evidence type="ECO:0000256" key="6">
    <source>
        <dbReference type="ARBA" id="ARBA00022842"/>
    </source>
</evidence>
<accession>A0A8B6XEW4</accession>
<evidence type="ECO:0000256" key="1">
    <source>
        <dbReference type="ARBA" id="ARBA00001946"/>
    </source>
</evidence>
<dbReference type="RefSeq" id="XP_001122213.5">
    <property type="nucleotide sequence ID" value="XM_001122213.5"/>
</dbReference>
<dbReference type="Pfam" id="PF00459">
    <property type="entry name" value="Inositol_P"/>
    <property type="match status" value="1"/>
</dbReference>
<comment type="similarity">
    <text evidence="3 8">Belongs to the inositol monophosphatase superfamily.</text>
</comment>
<dbReference type="PRINTS" id="PR00377">
    <property type="entry name" value="IMPHPHTASES"/>
</dbReference>
<dbReference type="SUPFAM" id="SSF56655">
    <property type="entry name" value="Carbohydrate phosphatase"/>
    <property type="match status" value="1"/>
</dbReference>
<organism evidence="9">
    <name type="scientific">Apis mellifera</name>
    <name type="common">Honeybee</name>
    <dbReference type="NCBI Taxonomy" id="7460"/>
    <lineage>
        <taxon>Eukaryota</taxon>
        <taxon>Metazoa</taxon>
        <taxon>Ecdysozoa</taxon>
        <taxon>Arthropoda</taxon>
        <taxon>Hexapoda</taxon>
        <taxon>Insecta</taxon>
        <taxon>Pterygota</taxon>
        <taxon>Neoptera</taxon>
        <taxon>Endopterygota</taxon>
        <taxon>Hymenoptera</taxon>
        <taxon>Apocrita</taxon>
        <taxon>Aculeata</taxon>
        <taxon>Apoidea</taxon>
        <taxon>Anthophila</taxon>
        <taxon>Apidae</taxon>
        <taxon>Apis</taxon>
    </lineage>
</organism>
<dbReference type="OrthoDB" id="10254945at2759"/>
<keyword evidence="5 8" id="KW-0378">Hydrolase</keyword>
<protein>
    <recommendedName>
        <fullName evidence="8">Inositol-1-monophosphatase</fullName>
        <ecNumber evidence="8">3.1.3.25</ecNumber>
    </recommendedName>
</protein>
<name>A0A7M7LKQ1_APIME</name>
<dbReference type="Gene3D" id="3.40.190.80">
    <property type="match status" value="1"/>
</dbReference>
<feature type="binding site" evidence="7">
    <location>
        <position position="124"/>
    </location>
    <ligand>
        <name>Mg(2+)</name>
        <dbReference type="ChEBI" id="CHEBI:18420"/>
        <label>1</label>
        <note>catalytic</note>
    </ligand>
</feature>
<dbReference type="GO" id="GO:0007165">
    <property type="term" value="P:signal transduction"/>
    <property type="evidence" value="ECO:0007669"/>
    <property type="project" value="TreeGrafter"/>
</dbReference>
<evidence type="ECO:0000256" key="3">
    <source>
        <dbReference type="ARBA" id="ARBA00009759"/>
    </source>
</evidence>
<dbReference type="AlphaFoldDB" id="A0A7M7LKQ1"/>
<keyword evidence="10" id="KW-1185">Reference proteome</keyword>
<accession>A0A7M7LKQ1</accession>
<dbReference type="InterPro" id="IPR020552">
    <property type="entry name" value="Inositol_monoPase_Li-sen"/>
</dbReference>
<keyword evidence="6 7" id="KW-0460">Magnesium</keyword>
<evidence type="ECO:0000313" key="11">
    <source>
        <dbReference type="RefSeq" id="XP_001122213.5"/>
    </source>
</evidence>
<dbReference type="InterPro" id="IPR020583">
    <property type="entry name" value="Inositol_monoP_metal-BS"/>
</dbReference>
<dbReference type="InterPro" id="IPR020550">
    <property type="entry name" value="Inositol_monophosphatase_CS"/>
</dbReference>
<feature type="binding site" evidence="7">
    <location>
        <position position="123"/>
    </location>
    <ligand>
        <name>Mg(2+)</name>
        <dbReference type="ChEBI" id="CHEBI:18420"/>
        <label>1</label>
        <note>catalytic</note>
    </ligand>
</feature>
<dbReference type="PRINTS" id="PR00378">
    <property type="entry name" value="LIIMPHPHTASE"/>
</dbReference>
<evidence type="ECO:0000256" key="8">
    <source>
        <dbReference type="RuleBase" id="RU364068"/>
    </source>
</evidence>
<sequence length="312" mass="35008">MIKIRGSQHAICALNRSVVLSKVSGSAIMLSELDIKNYFEFAKELTLKAGEIFKYGFEGQKIIEFKNHELDLVTDYDKKIENLYIQNLKEKFPDHEFMAEETASNSKEKPILTDKPTWIIDPIDGTINFINSFPKACISIALVIGKEIVIGIIYNPINSELYTAIKGQGAYLNDKPIKTSDVTEMKKSLVEIELYSLGFSSKNRDIRWGRFEALIHSVRGIRCMGSAALALAFVAKGALDCVQMDNLQPWDVAAAVLIIREAGGTVIDSKEEKFNFMNGKIIAAGNDVLAMEIKRLIIDTDLKTMRKRMTRT</sequence>
<dbReference type="KEGG" id="ame:726481"/>
<comment type="catalytic activity">
    <reaction evidence="8">
        <text>a myo-inositol phosphate + H2O = myo-inositol + phosphate</text>
        <dbReference type="Rhea" id="RHEA:24056"/>
        <dbReference type="ChEBI" id="CHEBI:15377"/>
        <dbReference type="ChEBI" id="CHEBI:17268"/>
        <dbReference type="ChEBI" id="CHEBI:43474"/>
        <dbReference type="ChEBI" id="CHEBI:84139"/>
        <dbReference type="EC" id="3.1.3.25"/>
    </reaction>
</comment>
<proteinExistence type="inferred from homology"/>
<gene>
    <name evidence="11" type="primary">LOC726481</name>
</gene>
<feature type="binding site" evidence="7">
    <location>
        <position position="251"/>
    </location>
    <ligand>
        <name>Mg(2+)</name>
        <dbReference type="ChEBI" id="CHEBI:18420"/>
        <label>1</label>
        <note>catalytic</note>
    </ligand>
</feature>
<dbReference type="GO" id="GO:0046872">
    <property type="term" value="F:metal ion binding"/>
    <property type="evidence" value="ECO:0007669"/>
    <property type="project" value="UniProtKB-KW"/>
</dbReference>
<comment type="pathway">
    <text evidence="2 8">Polyol metabolism; myo-inositol biosynthesis; myo-inositol from D-glucose 6-phosphate: step 2/2.</text>
</comment>
<dbReference type="PROSITE" id="PS00630">
    <property type="entry name" value="IMP_2"/>
    <property type="match status" value="1"/>
</dbReference>
<dbReference type="Gene3D" id="3.30.540.10">
    <property type="entry name" value="Fructose-1,6-Bisphosphatase, subunit A, domain 1"/>
    <property type="match status" value="1"/>
</dbReference>
<dbReference type="GO" id="GO:0008934">
    <property type="term" value="F:inositol monophosphate 1-phosphatase activity"/>
    <property type="evidence" value="ECO:0007669"/>
    <property type="project" value="InterPro"/>
</dbReference>
<dbReference type="GO" id="GO:0046854">
    <property type="term" value="P:phosphatidylinositol phosphate biosynthetic process"/>
    <property type="evidence" value="ECO:0007669"/>
    <property type="project" value="InterPro"/>
</dbReference>
<evidence type="ECO:0000313" key="10">
    <source>
        <dbReference type="Proteomes" id="UP000005203"/>
    </source>
</evidence>
<dbReference type="CDD" id="cd01639">
    <property type="entry name" value="IMPase"/>
    <property type="match status" value="1"/>
</dbReference>
<dbReference type="UniPathway" id="UPA00823">
    <property type="reaction ID" value="UER00788"/>
</dbReference>
<reference evidence="9" key="1">
    <citation type="submission" date="2021-01" db="UniProtKB">
        <authorList>
            <consortium name="EnsemblMetazoa"/>
        </authorList>
    </citation>
    <scope>IDENTIFICATION</scope>
    <source>
        <strain evidence="9">DH4</strain>
    </source>
</reference>
<evidence type="ECO:0000313" key="9">
    <source>
        <dbReference type="EnsemblMetazoa" id="XP_001122213"/>
    </source>
</evidence>
<dbReference type="GO" id="GO:0006021">
    <property type="term" value="P:inositol biosynthetic process"/>
    <property type="evidence" value="ECO:0007669"/>
    <property type="project" value="UniProtKB-UniPathway"/>
</dbReference>
<evidence type="ECO:0000256" key="5">
    <source>
        <dbReference type="ARBA" id="ARBA00022801"/>
    </source>
</evidence>
<feature type="binding site" evidence="7">
    <location>
        <position position="121"/>
    </location>
    <ligand>
        <name>Mg(2+)</name>
        <dbReference type="ChEBI" id="CHEBI:18420"/>
        <label>1</label>
        <note>catalytic</note>
    </ligand>
</feature>
<dbReference type="InterPro" id="IPR000760">
    <property type="entry name" value="Inositol_monophosphatase-like"/>
</dbReference>
<dbReference type="GeneID" id="726481"/>
<keyword evidence="4 7" id="KW-0479">Metal-binding</keyword>
<dbReference type="PANTHER" id="PTHR20854:SF25">
    <property type="entry name" value="INOSITOL-1-MONOPHOSPHATASE"/>
    <property type="match status" value="1"/>
</dbReference>
<comment type="cofactor">
    <cofactor evidence="1 7 8">
        <name>Mg(2+)</name>
        <dbReference type="ChEBI" id="CHEBI:18420"/>
    </cofactor>
</comment>
<dbReference type="PROSITE" id="PS00629">
    <property type="entry name" value="IMP_1"/>
    <property type="match status" value="1"/>
</dbReference>
<feature type="binding site" evidence="7">
    <location>
        <position position="100"/>
    </location>
    <ligand>
        <name>Mg(2+)</name>
        <dbReference type="ChEBI" id="CHEBI:18420"/>
        <label>1</label>
        <note>catalytic</note>
    </ligand>
</feature>